<reference evidence="1 2" key="1">
    <citation type="journal article" date="2013" name="Mar. Genomics">
        <title>Expression of sulfatases in Rhodopirellula baltica and the diversity of sulfatases in the genus Rhodopirellula.</title>
        <authorList>
            <person name="Wegner C.E."/>
            <person name="Richter-Heitmann T."/>
            <person name="Klindworth A."/>
            <person name="Klockow C."/>
            <person name="Richter M."/>
            <person name="Achstetter T."/>
            <person name="Glockner F.O."/>
            <person name="Harder J."/>
        </authorList>
    </citation>
    <scope>NUCLEOTIDE SEQUENCE [LARGE SCALE GENOMIC DNA]</scope>
    <source>
        <strain evidence="1 2">SM1</strain>
    </source>
</reference>
<organism evidence="1 2">
    <name type="scientific">Rhodopirellula maiorica SM1</name>
    <dbReference type="NCBI Taxonomy" id="1265738"/>
    <lineage>
        <taxon>Bacteria</taxon>
        <taxon>Pseudomonadati</taxon>
        <taxon>Planctomycetota</taxon>
        <taxon>Planctomycetia</taxon>
        <taxon>Pirellulales</taxon>
        <taxon>Pirellulaceae</taxon>
        <taxon>Novipirellula</taxon>
    </lineage>
</organism>
<evidence type="ECO:0000313" key="1">
    <source>
        <dbReference type="EMBL" id="EMI19086.1"/>
    </source>
</evidence>
<dbReference type="EMBL" id="ANOG01000574">
    <property type="protein sequence ID" value="EMI19086.1"/>
    <property type="molecule type" value="Genomic_DNA"/>
</dbReference>
<dbReference type="Proteomes" id="UP000011991">
    <property type="component" value="Unassembled WGS sequence"/>
</dbReference>
<evidence type="ECO:0000313" key="2">
    <source>
        <dbReference type="Proteomes" id="UP000011991"/>
    </source>
</evidence>
<gene>
    <name evidence="1" type="ORF">RMSM_03982</name>
</gene>
<protein>
    <submittedName>
        <fullName evidence="1">Uncharacterized protein</fullName>
    </submittedName>
</protein>
<comment type="caution">
    <text evidence="1">The sequence shown here is derived from an EMBL/GenBank/DDBJ whole genome shotgun (WGS) entry which is preliminary data.</text>
</comment>
<dbReference type="AlphaFoldDB" id="M5RIQ8"/>
<name>M5RIQ8_9BACT</name>
<sequence length="89" mass="9894">MRLTGIQSLTQISEPLPGLLEGGGVMTVPEVSWDGKRWFTETRRRRAKPGQKKRKRKVRIAARPAVGPAFNAEIQSGNVLSPWQNVVSN</sequence>
<keyword evidence="2" id="KW-1185">Reference proteome</keyword>
<proteinExistence type="predicted"/>
<dbReference type="PATRIC" id="fig|1265738.3.peg.3984"/>
<accession>M5RIQ8</accession>